<dbReference type="AlphaFoldDB" id="V5IM56"/>
<evidence type="ECO:0000313" key="2">
    <source>
        <dbReference type="Proteomes" id="UP000001805"/>
    </source>
</evidence>
<dbReference type="KEGG" id="ncr:NCU17157"/>
<dbReference type="VEuPathDB" id="FungiDB:NCU17157"/>
<dbReference type="EMBL" id="CM002242">
    <property type="protein sequence ID" value="ESA41801.1"/>
    <property type="molecule type" value="Genomic_DNA"/>
</dbReference>
<gene>
    <name evidence="1" type="ORF">NCU17157</name>
</gene>
<dbReference type="RefSeq" id="XP_011395346.1">
    <property type="nucleotide sequence ID" value="XM_011397044.1"/>
</dbReference>
<protein>
    <submittedName>
        <fullName evidence="1">Uncharacterized protein</fullName>
    </submittedName>
</protein>
<evidence type="ECO:0000313" key="1">
    <source>
        <dbReference type="EMBL" id="ESA41801.1"/>
    </source>
</evidence>
<keyword evidence="2" id="KW-1185">Reference proteome</keyword>
<dbReference type="Proteomes" id="UP000001805">
    <property type="component" value="Chromosome 7, Linkage Group VII"/>
</dbReference>
<dbReference type="GeneID" id="23569821"/>
<dbReference type="InParanoid" id="V5IM56"/>
<sequence>MALAITPLRLTVPGTGLSSAVRMPSQLQRYDCDFEASLPLFRTITSHHHEYAMLRGTPRRLPNRGSHPVMLTRHSSHVACQTTSADSAALGFWSCQANIG</sequence>
<accession>V5IM56</accession>
<organism evidence="1 2">
    <name type="scientific">Neurospora crassa (strain ATCC 24698 / 74-OR23-1A / CBS 708.71 / DSM 1257 / FGSC 987)</name>
    <dbReference type="NCBI Taxonomy" id="367110"/>
    <lineage>
        <taxon>Eukaryota</taxon>
        <taxon>Fungi</taxon>
        <taxon>Dikarya</taxon>
        <taxon>Ascomycota</taxon>
        <taxon>Pezizomycotina</taxon>
        <taxon>Sordariomycetes</taxon>
        <taxon>Sordariomycetidae</taxon>
        <taxon>Sordariales</taxon>
        <taxon>Sordariaceae</taxon>
        <taxon>Neurospora</taxon>
    </lineage>
</organism>
<proteinExistence type="predicted"/>
<name>V5IM56_NEUCR</name>
<reference evidence="1 2" key="1">
    <citation type="journal article" date="2003" name="Nature">
        <title>The genome sequence of the filamentous fungus Neurospora crassa.</title>
        <authorList>
            <person name="Galagan J.E."/>
            <person name="Calvo S.E."/>
            <person name="Borkovich K.A."/>
            <person name="Selker E.U."/>
            <person name="Read N.D."/>
            <person name="Jaffe D."/>
            <person name="FitzHugh W."/>
            <person name="Ma L.J."/>
            <person name="Smirnov S."/>
            <person name="Purcell S."/>
            <person name="Rehman B."/>
            <person name="Elkins T."/>
            <person name="Engels R."/>
            <person name="Wang S."/>
            <person name="Nielsen C.B."/>
            <person name="Butler J."/>
            <person name="Endrizzi M."/>
            <person name="Qui D."/>
            <person name="Ianakiev P."/>
            <person name="Bell-Pedersen D."/>
            <person name="Nelson M.A."/>
            <person name="Werner-Washburne M."/>
            <person name="Selitrennikoff C.P."/>
            <person name="Kinsey J.A."/>
            <person name="Braun E.L."/>
            <person name="Zelter A."/>
            <person name="Schulte U."/>
            <person name="Kothe G.O."/>
            <person name="Jedd G."/>
            <person name="Mewes W."/>
            <person name="Staben C."/>
            <person name="Marcotte E."/>
            <person name="Greenberg D."/>
            <person name="Roy A."/>
            <person name="Foley K."/>
            <person name="Naylor J."/>
            <person name="Stange-Thomann N."/>
            <person name="Barrett R."/>
            <person name="Gnerre S."/>
            <person name="Kamal M."/>
            <person name="Kamvysselis M."/>
            <person name="Mauceli E."/>
            <person name="Bielke C."/>
            <person name="Rudd S."/>
            <person name="Frishman D."/>
            <person name="Krystofova S."/>
            <person name="Rasmussen C."/>
            <person name="Metzenberg R.L."/>
            <person name="Perkins D.D."/>
            <person name="Kroken S."/>
            <person name="Cogoni C."/>
            <person name="Macino G."/>
            <person name="Catcheside D."/>
            <person name="Li W."/>
            <person name="Pratt R.J."/>
            <person name="Osmani S.A."/>
            <person name="DeSouza C.P."/>
            <person name="Glass L."/>
            <person name="Orbach M.J."/>
            <person name="Berglund J.A."/>
            <person name="Voelker R."/>
            <person name="Yarden O."/>
            <person name="Plamann M."/>
            <person name="Seiler S."/>
            <person name="Dunlap J."/>
            <person name="Radford A."/>
            <person name="Aramayo R."/>
            <person name="Natvig D.O."/>
            <person name="Alex L.A."/>
            <person name="Mannhaupt G."/>
            <person name="Ebbole D.J."/>
            <person name="Freitag M."/>
            <person name="Paulsen I."/>
            <person name="Sachs M.S."/>
            <person name="Lander E.S."/>
            <person name="Nusbaum C."/>
            <person name="Birren B."/>
        </authorList>
    </citation>
    <scope>NUCLEOTIDE SEQUENCE [LARGE SCALE GENOMIC DNA]</scope>
    <source>
        <strain evidence="2">ATCC 24698 / 74-OR23-1A / CBS 708.71 / DSM 1257 / FGSC 987</strain>
    </source>
</reference>